<evidence type="ECO:0000256" key="1">
    <source>
        <dbReference type="SAM" id="MobiDB-lite"/>
    </source>
</evidence>
<feature type="compositionally biased region" description="Basic and acidic residues" evidence="1">
    <location>
        <begin position="46"/>
        <end position="55"/>
    </location>
</feature>
<feature type="compositionally biased region" description="Basic and acidic residues" evidence="1">
    <location>
        <begin position="23"/>
        <end position="39"/>
    </location>
</feature>
<dbReference type="RefSeq" id="WP_206723399.1">
    <property type="nucleotide sequence ID" value="NZ_CP071090.1"/>
</dbReference>
<protein>
    <recommendedName>
        <fullName evidence="4">Lipoprotein</fullName>
    </recommendedName>
</protein>
<organism evidence="2 3">
    <name type="scientific">Pyxidicoccus parkwayensis</name>
    <dbReference type="NCBI Taxonomy" id="2813578"/>
    <lineage>
        <taxon>Bacteria</taxon>
        <taxon>Pseudomonadati</taxon>
        <taxon>Myxococcota</taxon>
        <taxon>Myxococcia</taxon>
        <taxon>Myxococcales</taxon>
        <taxon>Cystobacterineae</taxon>
        <taxon>Myxococcaceae</taxon>
        <taxon>Pyxidicoccus</taxon>
    </lineage>
</organism>
<accession>A0ABX7NSG8</accession>
<feature type="region of interest" description="Disordered" evidence="1">
    <location>
        <begin position="21"/>
        <end position="94"/>
    </location>
</feature>
<sequence>MSGRRGWTFVTLGVVGLWLGSCRDTDDPSASEREGRSDVLRGLMASKERAPEKLKGPSQLVPQPLPPEPHPQSGQGGSGRPEAQKRIEGQVSWVGDNDLLVRDAQGTEHDFEVNGDTRLLRGNDSVSLVTLHPGNGVRVSYDEGPGGLVARQVEVLPASDSSPTPEDTAQHDGGGPRAGETEPLR</sequence>
<evidence type="ECO:0008006" key="4">
    <source>
        <dbReference type="Google" id="ProtNLM"/>
    </source>
</evidence>
<dbReference type="Proteomes" id="UP000662747">
    <property type="component" value="Chromosome"/>
</dbReference>
<dbReference type="EMBL" id="CP071090">
    <property type="protein sequence ID" value="QSQ21822.1"/>
    <property type="molecule type" value="Genomic_DNA"/>
</dbReference>
<name>A0ABX7NSG8_9BACT</name>
<dbReference type="PROSITE" id="PS51257">
    <property type="entry name" value="PROKAR_LIPOPROTEIN"/>
    <property type="match status" value="1"/>
</dbReference>
<keyword evidence="3" id="KW-1185">Reference proteome</keyword>
<gene>
    <name evidence="2" type="ORF">JY651_42855</name>
</gene>
<evidence type="ECO:0000313" key="3">
    <source>
        <dbReference type="Proteomes" id="UP000662747"/>
    </source>
</evidence>
<evidence type="ECO:0000313" key="2">
    <source>
        <dbReference type="EMBL" id="QSQ21822.1"/>
    </source>
</evidence>
<feature type="region of interest" description="Disordered" evidence="1">
    <location>
        <begin position="154"/>
        <end position="185"/>
    </location>
</feature>
<reference evidence="2 3" key="1">
    <citation type="submission" date="2021-02" db="EMBL/GenBank/DDBJ databases">
        <title>De Novo genome assembly of isolated myxobacteria.</title>
        <authorList>
            <person name="Stevens D.C."/>
        </authorList>
    </citation>
    <scope>NUCLEOTIDE SEQUENCE [LARGE SCALE GENOMIC DNA]</scope>
    <source>
        <strain evidence="3">SCPEA02</strain>
    </source>
</reference>
<proteinExistence type="predicted"/>